<reference evidence="2" key="1">
    <citation type="submission" date="2018-02" db="EMBL/GenBank/DDBJ databases">
        <authorList>
            <person name="Hausmann B."/>
        </authorList>
    </citation>
    <scope>NUCLEOTIDE SEQUENCE [LARGE SCALE GENOMIC DNA]</scope>
    <source>
        <strain evidence="2">Peat soil MAG SbA5</strain>
    </source>
</reference>
<dbReference type="Proteomes" id="UP000239735">
    <property type="component" value="Unassembled WGS sequence"/>
</dbReference>
<dbReference type="OrthoDB" id="114578at2"/>
<protein>
    <submittedName>
        <fullName evidence="1">Uncharacterized protein</fullName>
    </submittedName>
</protein>
<name>A0A2N9L2Z6_9BACT</name>
<dbReference type="AlphaFoldDB" id="A0A2N9L2Z6"/>
<accession>A0A2N9L2Z6</accession>
<dbReference type="EMBL" id="OKRB01000001">
    <property type="protein sequence ID" value="SPE17335.1"/>
    <property type="molecule type" value="Genomic_DNA"/>
</dbReference>
<evidence type="ECO:0000313" key="2">
    <source>
        <dbReference type="Proteomes" id="UP000239735"/>
    </source>
</evidence>
<sequence>MADALYLSLWYPNLCLEALPDKLMAVLGGFATHGGEAKVYSATVWPVDWSESPVFERVYGRMVGQPLQAQGPGSGPGADPRQAVEQALELLHDDYAYEFQIGWNLWELEAAAGLDPRWVRGPRLVRVTGYGPLFDEGAYEQDGHIRIDFGTDAPFLEEDADLDQVGAKHVEENVRQLVELTAAVEKASGATARLLWSELGESLAQRLAARLGVGN</sequence>
<proteinExistence type="predicted"/>
<gene>
    <name evidence="1" type="ORF">SBA5_10021</name>
</gene>
<organism evidence="1 2">
    <name type="scientific">Candidatus Sulfuritelmatomonas gaucii</name>
    <dbReference type="NCBI Taxonomy" id="2043161"/>
    <lineage>
        <taxon>Bacteria</taxon>
        <taxon>Pseudomonadati</taxon>
        <taxon>Acidobacteriota</taxon>
        <taxon>Terriglobia</taxon>
        <taxon>Terriglobales</taxon>
        <taxon>Acidobacteriaceae</taxon>
        <taxon>Candidatus Sulfuritelmatomonas</taxon>
    </lineage>
</organism>
<evidence type="ECO:0000313" key="1">
    <source>
        <dbReference type="EMBL" id="SPE17335.1"/>
    </source>
</evidence>